<gene>
    <name evidence="2" type="ORF">CTI12_AA456000</name>
</gene>
<keyword evidence="3" id="KW-1185">Reference proteome</keyword>
<accession>A0A2U1LTK9</accession>
<dbReference type="SUPFAM" id="SSF81606">
    <property type="entry name" value="PP2C-like"/>
    <property type="match status" value="1"/>
</dbReference>
<protein>
    <recommendedName>
        <fullName evidence="1">Protein phosphatase</fullName>
        <ecNumber evidence="1">3.1.3.16</ecNumber>
    </recommendedName>
</protein>
<keyword evidence="1" id="KW-0460">Magnesium</keyword>
<dbReference type="GO" id="GO:0046872">
    <property type="term" value="F:metal ion binding"/>
    <property type="evidence" value="ECO:0007669"/>
    <property type="project" value="UniProtKB-UniRule"/>
</dbReference>
<dbReference type="Gene3D" id="3.60.40.10">
    <property type="entry name" value="PPM-type phosphatase domain"/>
    <property type="match status" value="1"/>
</dbReference>
<keyword evidence="1" id="KW-0464">Manganese</keyword>
<dbReference type="InterPro" id="IPR036457">
    <property type="entry name" value="PPM-type-like_dom_sf"/>
</dbReference>
<comment type="similarity">
    <text evidence="1">Belongs to the PP2C family.</text>
</comment>
<evidence type="ECO:0000313" key="2">
    <source>
        <dbReference type="EMBL" id="PWA52321.1"/>
    </source>
</evidence>
<dbReference type="Proteomes" id="UP000245207">
    <property type="component" value="Unassembled WGS sequence"/>
</dbReference>
<proteinExistence type="inferred from homology"/>
<comment type="catalytic activity">
    <reaction evidence="1">
        <text>O-phospho-L-seryl-[protein] + H2O = L-seryl-[protein] + phosphate</text>
        <dbReference type="Rhea" id="RHEA:20629"/>
        <dbReference type="Rhea" id="RHEA-COMP:9863"/>
        <dbReference type="Rhea" id="RHEA-COMP:11604"/>
        <dbReference type="ChEBI" id="CHEBI:15377"/>
        <dbReference type="ChEBI" id="CHEBI:29999"/>
        <dbReference type="ChEBI" id="CHEBI:43474"/>
        <dbReference type="ChEBI" id="CHEBI:83421"/>
        <dbReference type="EC" id="3.1.3.16"/>
    </reaction>
</comment>
<dbReference type="STRING" id="35608.A0A2U1LTK9"/>
<comment type="catalytic activity">
    <reaction evidence="1">
        <text>O-phospho-L-threonyl-[protein] + H2O = L-threonyl-[protein] + phosphate</text>
        <dbReference type="Rhea" id="RHEA:47004"/>
        <dbReference type="Rhea" id="RHEA-COMP:11060"/>
        <dbReference type="Rhea" id="RHEA-COMP:11605"/>
        <dbReference type="ChEBI" id="CHEBI:15377"/>
        <dbReference type="ChEBI" id="CHEBI:30013"/>
        <dbReference type="ChEBI" id="CHEBI:43474"/>
        <dbReference type="ChEBI" id="CHEBI:61977"/>
        <dbReference type="EC" id="3.1.3.16"/>
    </reaction>
</comment>
<evidence type="ECO:0000256" key="1">
    <source>
        <dbReference type="RuleBase" id="RU366020"/>
    </source>
</evidence>
<dbReference type="EC" id="3.1.3.16" evidence="1"/>
<dbReference type="PANTHER" id="PTHR12320:SF83">
    <property type="entry name" value="PROTEIN PHOSPHATASE 2C 55-RELATED"/>
    <property type="match status" value="1"/>
</dbReference>
<sequence length="372" mass="39922">MNTGFPRLEGRHELFPAVSESAVVVISDGGEVMKFTTEELHRIMDYNRNIRNMFAIAHGDHVCDFCTGLLIKTVARLSGDKLEDAHGEEFGKTLSDRSLKLLSGSCYLPHPDKDDTGGEDAHFICSDEQAIGVPDGVGGWADLGIDAGKYARELMSNSVSAVQDEPKGSVDPARVLDEAYVNTKAKGSSTACIIALTNQVFSIPVAPGDVIVAGTDGLFDNLYNSDITAIVVHAVRAGFEPQVTTQKIAALARQRALEKNRQTPFSAAAQEGGFRYFGGKLDDITIVVSYITATKDIQKHAIGGTVNMNGCLLIKATHIGSKTGLSQIIYILEDAHVARDILEAAHVARAPVQKLANQISRFSVAAVRNLSL</sequence>
<keyword evidence="1" id="KW-0479">Metal-binding</keyword>
<dbReference type="OrthoDB" id="60843at2759"/>
<dbReference type="PANTHER" id="PTHR12320">
    <property type="entry name" value="PROTEIN PHOSPHATASE 2C"/>
    <property type="match status" value="1"/>
</dbReference>
<dbReference type="GO" id="GO:0004722">
    <property type="term" value="F:protein serine/threonine phosphatase activity"/>
    <property type="evidence" value="ECO:0007669"/>
    <property type="project" value="UniProtKB-EC"/>
</dbReference>
<keyword evidence="1" id="KW-0904">Protein phosphatase</keyword>
<comment type="cofactor">
    <cofactor evidence="1">
        <name>Mg(2+)</name>
        <dbReference type="ChEBI" id="CHEBI:18420"/>
    </cofactor>
</comment>
<comment type="caution">
    <text evidence="2">The sequence shown here is derived from an EMBL/GenBank/DDBJ whole genome shotgun (WGS) entry which is preliminary data.</text>
</comment>
<dbReference type="AlphaFoldDB" id="A0A2U1LTK9"/>
<comment type="cofactor">
    <cofactor evidence="1">
        <name>Mn(2+)</name>
        <dbReference type="ChEBI" id="CHEBI:29035"/>
    </cofactor>
</comment>
<reference evidence="2 3" key="1">
    <citation type="journal article" date="2018" name="Mol. Plant">
        <title>The genome of Artemisia annua provides insight into the evolution of Asteraceae family and artemisinin biosynthesis.</title>
        <authorList>
            <person name="Shen Q."/>
            <person name="Zhang L."/>
            <person name="Liao Z."/>
            <person name="Wang S."/>
            <person name="Yan T."/>
            <person name="Shi P."/>
            <person name="Liu M."/>
            <person name="Fu X."/>
            <person name="Pan Q."/>
            <person name="Wang Y."/>
            <person name="Lv Z."/>
            <person name="Lu X."/>
            <person name="Zhang F."/>
            <person name="Jiang W."/>
            <person name="Ma Y."/>
            <person name="Chen M."/>
            <person name="Hao X."/>
            <person name="Li L."/>
            <person name="Tang Y."/>
            <person name="Lv G."/>
            <person name="Zhou Y."/>
            <person name="Sun X."/>
            <person name="Brodelius P.E."/>
            <person name="Rose J.K.C."/>
            <person name="Tang K."/>
        </authorList>
    </citation>
    <scope>NUCLEOTIDE SEQUENCE [LARGE SCALE GENOMIC DNA]</scope>
    <source>
        <strain evidence="3">cv. Huhao1</strain>
        <tissue evidence="2">Leaf</tissue>
    </source>
</reference>
<organism evidence="2 3">
    <name type="scientific">Artemisia annua</name>
    <name type="common">Sweet wormwood</name>
    <dbReference type="NCBI Taxonomy" id="35608"/>
    <lineage>
        <taxon>Eukaryota</taxon>
        <taxon>Viridiplantae</taxon>
        <taxon>Streptophyta</taxon>
        <taxon>Embryophyta</taxon>
        <taxon>Tracheophyta</taxon>
        <taxon>Spermatophyta</taxon>
        <taxon>Magnoliopsida</taxon>
        <taxon>eudicotyledons</taxon>
        <taxon>Gunneridae</taxon>
        <taxon>Pentapetalae</taxon>
        <taxon>asterids</taxon>
        <taxon>campanulids</taxon>
        <taxon>Asterales</taxon>
        <taxon>Asteraceae</taxon>
        <taxon>Asteroideae</taxon>
        <taxon>Anthemideae</taxon>
        <taxon>Artemisiinae</taxon>
        <taxon>Artemisia</taxon>
    </lineage>
</organism>
<evidence type="ECO:0000313" key="3">
    <source>
        <dbReference type="Proteomes" id="UP000245207"/>
    </source>
</evidence>
<keyword evidence="1" id="KW-0378">Hydrolase</keyword>
<name>A0A2U1LTK9_ARTAN</name>
<dbReference type="InterPro" id="IPR039123">
    <property type="entry name" value="PPTC7"/>
</dbReference>
<dbReference type="EMBL" id="PKPP01007830">
    <property type="protein sequence ID" value="PWA52321.1"/>
    <property type="molecule type" value="Genomic_DNA"/>
</dbReference>